<keyword evidence="3" id="KW-1185">Reference proteome</keyword>
<name>A0ABN2XWV3_9ACTN</name>
<keyword evidence="1" id="KW-0812">Transmembrane</keyword>
<gene>
    <name evidence="2" type="ORF">GCM10009802_19280</name>
</gene>
<evidence type="ECO:0008006" key="4">
    <source>
        <dbReference type="Google" id="ProtNLM"/>
    </source>
</evidence>
<comment type="caution">
    <text evidence="2">The sequence shown here is derived from an EMBL/GenBank/DDBJ whole genome shotgun (WGS) entry which is preliminary data.</text>
</comment>
<protein>
    <recommendedName>
        <fullName evidence="4">Integral membrane protein</fullName>
    </recommendedName>
</protein>
<proteinExistence type="predicted"/>
<feature type="transmembrane region" description="Helical" evidence="1">
    <location>
        <begin position="110"/>
        <end position="132"/>
    </location>
</feature>
<sequence length="139" mass="14150">MSAAVSPTAATAPQLPLRRLLGLDAVVTGVNGLAYLALSGPLADLLDVDRGLLLVLGAALVLYALDVGWLARRAVPSPRLVTLVIDVNAAWAVASIAVLATGVLDPSTAGYVWIPLQAAVVLGFAVLQYGALRAVRASG</sequence>
<feature type="transmembrane region" description="Helical" evidence="1">
    <location>
        <begin position="20"/>
        <end position="38"/>
    </location>
</feature>
<reference evidence="2 3" key="1">
    <citation type="journal article" date="2019" name="Int. J. Syst. Evol. Microbiol.">
        <title>The Global Catalogue of Microorganisms (GCM) 10K type strain sequencing project: providing services to taxonomists for standard genome sequencing and annotation.</title>
        <authorList>
            <consortium name="The Broad Institute Genomics Platform"/>
            <consortium name="The Broad Institute Genome Sequencing Center for Infectious Disease"/>
            <person name="Wu L."/>
            <person name="Ma J."/>
        </authorList>
    </citation>
    <scope>NUCLEOTIDE SEQUENCE [LARGE SCALE GENOMIC DNA]</scope>
    <source>
        <strain evidence="2 3">JCM 15481</strain>
    </source>
</reference>
<dbReference type="Proteomes" id="UP001500443">
    <property type="component" value="Unassembled WGS sequence"/>
</dbReference>
<dbReference type="EMBL" id="BAAAPF010000039">
    <property type="protein sequence ID" value="GAA2117936.1"/>
    <property type="molecule type" value="Genomic_DNA"/>
</dbReference>
<feature type="transmembrane region" description="Helical" evidence="1">
    <location>
        <begin position="50"/>
        <end position="71"/>
    </location>
</feature>
<keyword evidence="1" id="KW-0472">Membrane</keyword>
<evidence type="ECO:0000256" key="1">
    <source>
        <dbReference type="SAM" id="Phobius"/>
    </source>
</evidence>
<evidence type="ECO:0000313" key="2">
    <source>
        <dbReference type="EMBL" id="GAA2117936.1"/>
    </source>
</evidence>
<keyword evidence="1" id="KW-1133">Transmembrane helix</keyword>
<dbReference type="RefSeq" id="WP_344289395.1">
    <property type="nucleotide sequence ID" value="NZ_BAAAPF010000039.1"/>
</dbReference>
<organism evidence="2 3">
    <name type="scientific">Streptomyces synnematoformans</name>
    <dbReference type="NCBI Taxonomy" id="415721"/>
    <lineage>
        <taxon>Bacteria</taxon>
        <taxon>Bacillati</taxon>
        <taxon>Actinomycetota</taxon>
        <taxon>Actinomycetes</taxon>
        <taxon>Kitasatosporales</taxon>
        <taxon>Streptomycetaceae</taxon>
        <taxon>Streptomyces</taxon>
    </lineage>
</organism>
<feature type="transmembrane region" description="Helical" evidence="1">
    <location>
        <begin position="83"/>
        <end position="104"/>
    </location>
</feature>
<evidence type="ECO:0000313" key="3">
    <source>
        <dbReference type="Proteomes" id="UP001500443"/>
    </source>
</evidence>
<accession>A0ABN2XWV3</accession>